<dbReference type="AlphaFoldDB" id="K4API5"/>
<feature type="region of interest" description="Disordered" evidence="1">
    <location>
        <begin position="1"/>
        <end position="29"/>
    </location>
</feature>
<dbReference type="InParanoid" id="K4API5"/>
<sequence length="29" mass="3172">MHGGKSYICPVAPSAKHRNSNNFTNVGQR</sequence>
<dbReference type="EMBL" id="AGNK02005325">
    <property type="status" value="NOT_ANNOTATED_CDS"/>
    <property type="molecule type" value="Genomic_DNA"/>
</dbReference>
<accession>K4API5</accession>
<name>K4API5_SETIT</name>
<evidence type="ECO:0000256" key="1">
    <source>
        <dbReference type="SAM" id="MobiDB-lite"/>
    </source>
</evidence>
<dbReference type="EnsemblPlants" id="KQK86665">
    <property type="protein sequence ID" value="KQK86665"/>
    <property type="gene ID" value="SETIT_040833mg"/>
</dbReference>
<dbReference type="Proteomes" id="UP000004995">
    <property type="component" value="Unassembled WGS sequence"/>
</dbReference>
<reference evidence="3" key="1">
    <citation type="journal article" date="2012" name="Nat. Biotechnol.">
        <title>Reference genome sequence of the model plant Setaria.</title>
        <authorList>
            <person name="Bennetzen J.L."/>
            <person name="Schmutz J."/>
            <person name="Wang H."/>
            <person name="Percifield R."/>
            <person name="Hawkins J."/>
            <person name="Pontaroli A.C."/>
            <person name="Estep M."/>
            <person name="Feng L."/>
            <person name="Vaughn J.N."/>
            <person name="Grimwood J."/>
            <person name="Jenkins J."/>
            <person name="Barry K."/>
            <person name="Lindquist E."/>
            <person name="Hellsten U."/>
            <person name="Deshpande S."/>
            <person name="Wang X."/>
            <person name="Wu X."/>
            <person name="Mitros T."/>
            <person name="Triplett J."/>
            <person name="Yang X."/>
            <person name="Ye C.Y."/>
            <person name="Mauro-Herrera M."/>
            <person name="Wang L."/>
            <person name="Li P."/>
            <person name="Sharma M."/>
            <person name="Sharma R."/>
            <person name="Ronald P.C."/>
            <person name="Panaud O."/>
            <person name="Kellogg E.A."/>
            <person name="Brutnell T.P."/>
            <person name="Doust A.N."/>
            <person name="Tuskan G.A."/>
            <person name="Rokhsar D."/>
            <person name="Devos K.M."/>
        </authorList>
    </citation>
    <scope>NUCLEOTIDE SEQUENCE [LARGE SCALE GENOMIC DNA]</scope>
    <source>
        <strain evidence="3">cv. Yugu1</strain>
    </source>
</reference>
<organism evidence="2 3">
    <name type="scientific">Setaria italica</name>
    <name type="common">Foxtail millet</name>
    <name type="synonym">Panicum italicum</name>
    <dbReference type="NCBI Taxonomy" id="4555"/>
    <lineage>
        <taxon>Eukaryota</taxon>
        <taxon>Viridiplantae</taxon>
        <taxon>Streptophyta</taxon>
        <taxon>Embryophyta</taxon>
        <taxon>Tracheophyta</taxon>
        <taxon>Spermatophyta</taxon>
        <taxon>Magnoliopsida</taxon>
        <taxon>Liliopsida</taxon>
        <taxon>Poales</taxon>
        <taxon>Poaceae</taxon>
        <taxon>PACMAD clade</taxon>
        <taxon>Panicoideae</taxon>
        <taxon>Panicodae</taxon>
        <taxon>Paniceae</taxon>
        <taxon>Cenchrinae</taxon>
        <taxon>Setaria</taxon>
    </lineage>
</organism>
<evidence type="ECO:0000313" key="2">
    <source>
        <dbReference type="EnsemblPlants" id="KQK86665"/>
    </source>
</evidence>
<dbReference type="Gramene" id="KQK86665">
    <property type="protein sequence ID" value="KQK86665"/>
    <property type="gene ID" value="SETIT_040833mg"/>
</dbReference>
<dbReference type="HOGENOM" id="CLU_3411228_0_0_1"/>
<evidence type="ECO:0000313" key="3">
    <source>
        <dbReference type="Proteomes" id="UP000004995"/>
    </source>
</evidence>
<proteinExistence type="predicted"/>
<reference evidence="2" key="2">
    <citation type="submission" date="2018-08" db="UniProtKB">
        <authorList>
            <consortium name="EnsemblPlants"/>
        </authorList>
    </citation>
    <scope>IDENTIFICATION</scope>
    <source>
        <strain evidence="2">Yugu1</strain>
    </source>
</reference>
<protein>
    <submittedName>
        <fullName evidence="2">Uncharacterized protein</fullName>
    </submittedName>
</protein>
<keyword evidence="3" id="KW-1185">Reference proteome</keyword>
<feature type="compositionally biased region" description="Polar residues" evidence="1">
    <location>
        <begin position="20"/>
        <end position="29"/>
    </location>
</feature>